<feature type="transmembrane region" description="Helical" evidence="1">
    <location>
        <begin position="9"/>
        <end position="33"/>
    </location>
</feature>
<evidence type="ECO:0000313" key="3">
    <source>
        <dbReference type="Proteomes" id="UP000325103"/>
    </source>
</evidence>
<dbReference type="GeneID" id="55617386"/>
<organism evidence="2 3">
    <name type="scientific">Aeromonas phage 4L372XY</name>
    <dbReference type="NCBI Taxonomy" id="2588520"/>
    <lineage>
        <taxon>Viruses</taxon>
        <taxon>Duplodnaviria</taxon>
        <taxon>Heunggongvirae</taxon>
        <taxon>Uroviricota</taxon>
        <taxon>Caudoviricetes</taxon>
        <taxon>Plateaulakevirus</taxon>
        <taxon>Plateaulakevirus pv4L372XY</taxon>
    </lineage>
</organism>
<evidence type="ECO:0000256" key="1">
    <source>
        <dbReference type="SAM" id="Phobius"/>
    </source>
</evidence>
<proteinExistence type="predicted"/>
<accession>A0A5B9NA63</accession>
<dbReference type="KEGG" id="vg:55617386"/>
<evidence type="ECO:0000313" key="2">
    <source>
        <dbReference type="EMBL" id="QEG08930.1"/>
    </source>
</evidence>
<keyword evidence="1" id="KW-0472">Membrane</keyword>
<sequence>MDMHKDTPVIIIGMFCIILTIIFGLGCLAGWLLF</sequence>
<dbReference type="PROSITE" id="PS51257">
    <property type="entry name" value="PROKAR_LIPOPROTEIN"/>
    <property type="match status" value="1"/>
</dbReference>
<keyword evidence="1" id="KW-1133">Transmembrane helix</keyword>
<dbReference type="RefSeq" id="YP_009847014.1">
    <property type="nucleotide sequence ID" value="NC_048772.1"/>
</dbReference>
<keyword evidence="1" id="KW-0812">Transmembrane</keyword>
<reference evidence="2 3" key="1">
    <citation type="submission" date="2019-04" db="EMBL/GenBank/DDBJ databases">
        <title>Nine Novel Phages from a Plateau Lake in Southwest China Provide Insights into Aeromonas Phage Diversity.</title>
        <authorList>
            <person name="Xiao W."/>
            <person name="Bai M."/>
            <person name="Wang Y."/>
            <person name="Cui X."/>
        </authorList>
    </citation>
    <scope>NUCLEOTIDE SEQUENCE [LARGE SCALE GENOMIC DNA]</scope>
</reference>
<keyword evidence="3" id="KW-1185">Reference proteome</keyword>
<dbReference type="Proteomes" id="UP000325103">
    <property type="component" value="Segment"/>
</dbReference>
<dbReference type="EMBL" id="MK813941">
    <property type="protein sequence ID" value="QEG08930.1"/>
    <property type="molecule type" value="Genomic_DNA"/>
</dbReference>
<gene>
    <name evidence="2" type="primary">4L372XY_215</name>
</gene>
<protein>
    <submittedName>
        <fullName evidence="2">Uncharacterized protein</fullName>
    </submittedName>
</protein>
<name>A0A5B9NA63_9CAUD</name>